<dbReference type="OrthoDB" id="8905164at2"/>
<dbReference type="InterPro" id="IPR038724">
    <property type="entry name" value="RepA"/>
</dbReference>
<dbReference type="Proteomes" id="UP000030460">
    <property type="component" value="Unassembled WGS sequence"/>
</dbReference>
<dbReference type="EMBL" id="JTDB02000003">
    <property type="protein sequence ID" value="NLP62093.1"/>
    <property type="molecule type" value="Genomic_DNA"/>
</dbReference>
<feature type="compositionally biased region" description="Polar residues" evidence="1">
    <location>
        <begin position="193"/>
        <end position="207"/>
    </location>
</feature>
<dbReference type="Gene3D" id="3.40.50.300">
    <property type="entry name" value="P-loop containing nucleotide triphosphate hydrolases"/>
    <property type="match status" value="1"/>
</dbReference>
<accession>A0A8T6ZBS7</accession>
<evidence type="ECO:0000256" key="1">
    <source>
        <dbReference type="SAM" id="MobiDB-lite"/>
    </source>
</evidence>
<evidence type="ECO:0000313" key="4">
    <source>
        <dbReference type="Proteomes" id="UP000030460"/>
    </source>
</evidence>
<name>A0A8T6ZBS7_9BURK</name>
<keyword evidence="4" id="KW-1185">Reference proteome</keyword>
<reference evidence="3" key="1">
    <citation type="journal article" date="2015" name="Genome Announc.">
        <title>Draft Genome Sequence of the Polyhydroxyalkanoate-Producing Bacterium Burkholderia sacchari LMG 19450 Isolated from Brazilian Sugarcane Plantation Soil.</title>
        <authorList>
            <person name="Alexandrino P.M."/>
            <person name="Mendonca T.T."/>
            <person name="Guaman Bautista L.P."/>
            <person name="Cherix J."/>
            <person name="Lozano-Sakalauskas G.C."/>
            <person name="Fujita A."/>
            <person name="Ramos Filho E."/>
            <person name="Long P."/>
            <person name="Padilla G."/>
            <person name="Taciro M.K."/>
            <person name="Gomez J.G."/>
            <person name="Silva L.F."/>
        </authorList>
    </citation>
    <scope>NUCLEOTIDE SEQUENCE</scope>
    <source>
        <strain evidence="3">LMG 19450</strain>
    </source>
</reference>
<evidence type="ECO:0000313" key="3">
    <source>
        <dbReference type="EMBL" id="NLP62093.1"/>
    </source>
</evidence>
<sequence>MHQAVTAVNFDGIPASLKQLPNWVMWRWEEVNGRWTKPPYQVNGRNNAKTNNPETWGTFDAVSLAYRDGSFDGVGLVIRGDMIGIDLDHVIHDGQIEPWAQEIIDKFHGTYIEISPSGDGFHILTRGTIPRNGKFGPENRLECYSKDGSRYFTVTGHMFGAGMEITEQQNSVDWLFETFDKREASSGKAEPASSASPKTLDSRQSSKAIIDRASKAKNGDKFRRLFEDGDISNYASHSEADLGLATMLSYWVDDADQIDDIFRQSALYRPDKWDRSVSGAGKTYGAETIEKALKSDSAQAGAMARAEFNARLYPKETKNSAKSCLFNGFTQADDFIENCNDTAWLIDGLIEQSSMTMLFGPSASGKSFVALDWAAHIAAGIDWCDHEVEQGAVFYICAEGVSGFRRRLKAWSEINNVSLKGVPLYIRDVPTHLMDSENVGELAEQIGTISRQMSITPKFIVIDTLARNFGGGDENSGRDVGQLVNYLDEYLKINFGVAIMIVHHSGHSASDRARGSSALKAAMDQEYSVEKKGDRRILKCTKMKDGKDDFEFHFDIENHQFSEGGSSGYLVSLGVPSKQEKIILSGKERICFNLLKEMVEFTGMKPSEEVVEQEAGADVPEYVCTKDQWQKASVDKLLERGEFKADSKPESHSRTFRVFCKNLVDKGYVRCCGNYYWPVR</sequence>
<dbReference type="Pfam" id="PF22763">
    <property type="entry name" value="NrS1-1_pol-like_HBD"/>
    <property type="match status" value="1"/>
</dbReference>
<gene>
    <name evidence="3" type="ORF">NH14_013105</name>
</gene>
<proteinExistence type="predicted"/>
<dbReference type="Pfam" id="PF13481">
    <property type="entry name" value="AAA_25"/>
    <property type="match status" value="1"/>
</dbReference>
<dbReference type="RefSeq" id="WP_084225862.1">
    <property type="nucleotide sequence ID" value="NZ_CADFGF010000003.1"/>
</dbReference>
<feature type="region of interest" description="Disordered" evidence="1">
    <location>
        <begin position="185"/>
        <end position="213"/>
    </location>
</feature>
<evidence type="ECO:0000259" key="2">
    <source>
        <dbReference type="Pfam" id="PF22763"/>
    </source>
</evidence>
<protein>
    <submittedName>
        <fullName evidence="3">AAA family ATPase</fullName>
    </submittedName>
</protein>
<feature type="domain" description="NrS-1 polymerase-like HBD" evidence="2">
    <location>
        <begin position="237"/>
        <end position="295"/>
    </location>
</feature>
<dbReference type="SUPFAM" id="SSF52540">
    <property type="entry name" value="P-loop containing nucleoside triphosphate hydrolases"/>
    <property type="match status" value="1"/>
</dbReference>
<comment type="caution">
    <text evidence="3">The sequence shown here is derived from an EMBL/GenBank/DDBJ whole genome shotgun (WGS) entry which is preliminary data.</text>
</comment>
<dbReference type="InterPro" id="IPR027417">
    <property type="entry name" value="P-loop_NTPase"/>
</dbReference>
<dbReference type="InterPro" id="IPR054468">
    <property type="entry name" value="NrSPol-like_HBD"/>
</dbReference>
<dbReference type="CDD" id="cd01125">
    <property type="entry name" value="RepA_RSF1010_like"/>
    <property type="match status" value="1"/>
</dbReference>
<dbReference type="AlphaFoldDB" id="A0A8T6ZBS7"/>
<reference evidence="3" key="2">
    <citation type="submission" date="2020-04" db="EMBL/GenBank/DDBJ databases">
        <authorList>
            <person name="Alexandrino P."/>
            <person name="Mendonca T."/>
            <person name="Guaman L."/>
            <person name="Cherix J."/>
            <person name="Lozano-Sakalauskas G."/>
            <person name="Fujita A."/>
            <person name="Filho E.R."/>
            <person name="Long P."/>
            <person name="Padilla G."/>
            <person name="Taciro M.K."/>
            <person name="Gomez J.G."/>
            <person name="Silva L.F."/>
            <person name="Torres M."/>
        </authorList>
    </citation>
    <scope>NUCLEOTIDE SEQUENCE</scope>
    <source>
        <strain evidence="3">LMG 19450</strain>
    </source>
</reference>
<organism evidence="3 4">
    <name type="scientific">Paraburkholderia sacchari</name>
    <dbReference type="NCBI Taxonomy" id="159450"/>
    <lineage>
        <taxon>Bacteria</taxon>
        <taxon>Pseudomonadati</taxon>
        <taxon>Pseudomonadota</taxon>
        <taxon>Betaproteobacteria</taxon>
        <taxon>Burkholderiales</taxon>
        <taxon>Burkholderiaceae</taxon>
        <taxon>Paraburkholderia</taxon>
    </lineage>
</organism>